<dbReference type="EMBL" id="JAGYPJ010000001">
    <property type="protein sequence ID" value="MBS4199527.1"/>
    <property type="molecule type" value="Genomic_DNA"/>
</dbReference>
<comment type="subunit">
    <text evidence="2">Homodimer.</text>
</comment>
<protein>
    <submittedName>
        <fullName evidence="3">Adaptor protein MecA</fullName>
    </submittedName>
</protein>
<dbReference type="Gene3D" id="3.30.70.1950">
    <property type="match status" value="1"/>
</dbReference>
<evidence type="ECO:0000256" key="2">
    <source>
        <dbReference type="ARBA" id="ARBA00011738"/>
    </source>
</evidence>
<evidence type="ECO:0000313" key="4">
    <source>
        <dbReference type="Proteomes" id="UP000682713"/>
    </source>
</evidence>
<dbReference type="RefSeq" id="WP_213110203.1">
    <property type="nucleotide sequence ID" value="NZ_JAGYPJ010000001.1"/>
</dbReference>
<gene>
    <name evidence="3" type="ORF">KHA93_07660</name>
</gene>
<evidence type="ECO:0000313" key="3">
    <source>
        <dbReference type="EMBL" id="MBS4199527.1"/>
    </source>
</evidence>
<organism evidence="3 4">
    <name type="scientific">Lederbergia citrisecunda</name>
    <dbReference type="NCBI Taxonomy" id="2833583"/>
    <lineage>
        <taxon>Bacteria</taxon>
        <taxon>Bacillati</taxon>
        <taxon>Bacillota</taxon>
        <taxon>Bacilli</taxon>
        <taxon>Bacillales</taxon>
        <taxon>Bacillaceae</taxon>
        <taxon>Lederbergia</taxon>
    </lineage>
</organism>
<dbReference type="PANTHER" id="PTHR39161">
    <property type="entry name" value="ADAPTER PROTEIN MECA"/>
    <property type="match status" value="1"/>
</dbReference>
<evidence type="ECO:0000256" key="1">
    <source>
        <dbReference type="ARBA" id="ARBA00005397"/>
    </source>
</evidence>
<dbReference type="Proteomes" id="UP000682713">
    <property type="component" value="Unassembled WGS sequence"/>
</dbReference>
<dbReference type="InterPro" id="IPR008681">
    <property type="entry name" value="Neg-reg_MecA"/>
</dbReference>
<comment type="caution">
    <text evidence="3">The sequence shown here is derived from an EMBL/GenBank/DDBJ whole genome shotgun (WGS) entry which is preliminary data.</text>
</comment>
<dbReference type="InterPro" id="IPR038471">
    <property type="entry name" value="MecA_C_sf"/>
</dbReference>
<accession>A0A942TMP1</accession>
<reference evidence="3 4" key="1">
    <citation type="submission" date="2021-05" db="EMBL/GenBank/DDBJ databases">
        <title>Novel Bacillus species.</title>
        <authorList>
            <person name="Liu G."/>
        </authorList>
    </citation>
    <scope>NUCLEOTIDE SEQUENCE [LARGE SCALE GENOMIC DNA]</scope>
    <source>
        <strain evidence="3 4">FJAT-49732</strain>
    </source>
</reference>
<dbReference type="PANTHER" id="PTHR39161:SF2">
    <property type="entry name" value="ADAPTER PROTEIN MECA 2"/>
    <property type="match status" value="1"/>
</dbReference>
<keyword evidence="4" id="KW-1185">Reference proteome</keyword>
<dbReference type="AlphaFoldDB" id="A0A942TMP1"/>
<name>A0A942TMP1_9BACI</name>
<proteinExistence type="inferred from homology"/>
<comment type="similarity">
    <text evidence="1">Belongs to the MecA family.</text>
</comment>
<sequence length="190" mass="22090">MKLERISTNQIKYSISFEELSCKGFLQEEMVKDTFIWDSLFDEMLDEASRMYELDTYGAVSIDIYSLTSKELVLILTLDEEDMKDTSTDSKKKHHIVDGHMIVVAFDDIEYCILLAKSLSQRNGKSLQSSLFSFKSKYYLSIIKEGIRHDTLYAICEEFGDLANMPIEFLEDYGRIIIKDTALQTLHHYF</sequence>
<dbReference type="Pfam" id="PF05389">
    <property type="entry name" value="MecA"/>
    <property type="match status" value="1"/>
</dbReference>